<comment type="caution">
    <text evidence="1">The sequence shown here is derived from an EMBL/GenBank/DDBJ whole genome shotgun (WGS) entry which is preliminary data.</text>
</comment>
<organism evidence="1 2">
    <name type="scientific">Candidatus Pantoea symbiotica</name>
    <dbReference type="NCBI Taxonomy" id="1884370"/>
    <lineage>
        <taxon>Bacteria</taxon>
        <taxon>Pseudomonadati</taxon>
        <taxon>Pseudomonadota</taxon>
        <taxon>Gammaproteobacteria</taxon>
        <taxon>Enterobacterales</taxon>
        <taxon>Erwiniaceae</taxon>
        <taxon>Pantoea</taxon>
    </lineage>
</organism>
<accession>A0A1I3VC98</accession>
<proteinExistence type="predicted"/>
<evidence type="ECO:0000313" key="2">
    <source>
        <dbReference type="Proteomes" id="UP000198841"/>
    </source>
</evidence>
<gene>
    <name evidence="1" type="ORF">SAMN05518863_103355</name>
</gene>
<evidence type="ECO:0008006" key="3">
    <source>
        <dbReference type="Google" id="ProtNLM"/>
    </source>
</evidence>
<dbReference type="RefSeq" id="WP_008107151.1">
    <property type="nucleotide sequence ID" value="NZ_FOSD01000003.1"/>
</dbReference>
<dbReference type="SUPFAM" id="SSF69118">
    <property type="entry name" value="AhpD-like"/>
    <property type="match status" value="1"/>
</dbReference>
<sequence length="160" mass="17378">MSDAIDRAVGLNAEDALYGTRRLRPEFVDGAEQCRISVLAPNDDQGLAPDVRFALAQRMAQLNHDAELQQDYQTQLAALQPSDDLLALAAGASDLPEPLATIARHADLVTQQPMNATEQHIRLLEQAGLNNPQIVALSELIAFVNFQTRVAAGLRLLRSA</sequence>
<dbReference type="InterPro" id="IPR029032">
    <property type="entry name" value="AhpD-like"/>
</dbReference>
<dbReference type="Gene3D" id="1.20.1290.10">
    <property type="entry name" value="AhpD-like"/>
    <property type="match status" value="1"/>
</dbReference>
<dbReference type="Proteomes" id="UP000198841">
    <property type="component" value="Unassembled WGS sequence"/>
</dbReference>
<keyword evidence="2" id="KW-1185">Reference proteome</keyword>
<dbReference type="EMBL" id="FOSD01000003">
    <property type="protein sequence ID" value="SFJ92958.1"/>
    <property type="molecule type" value="Genomic_DNA"/>
</dbReference>
<protein>
    <recommendedName>
        <fullName evidence="3">CMD domain protein</fullName>
    </recommendedName>
</protein>
<reference evidence="1 2" key="1">
    <citation type="submission" date="2016-10" db="EMBL/GenBank/DDBJ databases">
        <authorList>
            <person name="Varghese N."/>
            <person name="Submissions S."/>
        </authorList>
    </citation>
    <scope>NUCLEOTIDE SEQUENCE [LARGE SCALE GENOMIC DNA]</scope>
    <source>
        <strain evidence="1 2">YR512</strain>
    </source>
</reference>
<evidence type="ECO:0000313" key="1">
    <source>
        <dbReference type="EMBL" id="SFJ92958.1"/>
    </source>
</evidence>
<name>A0A1I3VC98_9GAMM</name>